<comment type="caution">
    <text evidence="1">The sequence shown here is derived from an EMBL/GenBank/DDBJ whole genome shotgun (WGS) entry which is preliminary data.</text>
</comment>
<proteinExistence type="predicted"/>
<feature type="non-terminal residue" evidence="1">
    <location>
        <position position="1"/>
    </location>
</feature>
<name>A0A0F8YVS6_9ZZZZ</name>
<dbReference type="EMBL" id="LAZR01054736">
    <property type="protein sequence ID" value="KKK77895.1"/>
    <property type="molecule type" value="Genomic_DNA"/>
</dbReference>
<evidence type="ECO:0000313" key="1">
    <source>
        <dbReference type="EMBL" id="KKK77895.1"/>
    </source>
</evidence>
<reference evidence="1" key="1">
    <citation type="journal article" date="2015" name="Nature">
        <title>Complex archaea that bridge the gap between prokaryotes and eukaryotes.</title>
        <authorList>
            <person name="Spang A."/>
            <person name="Saw J.H."/>
            <person name="Jorgensen S.L."/>
            <person name="Zaremba-Niedzwiedzka K."/>
            <person name="Martijn J."/>
            <person name="Lind A.E."/>
            <person name="van Eijk R."/>
            <person name="Schleper C."/>
            <person name="Guy L."/>
            <person name="Ettema T.J."/>
        </authorList>
    </citation>
    <scope>NUCLEOTIDE SEQUENCE</scope>
</reference>
<accession>A0A0F8YVS6</accession>
<gene>
    <name evidence="1" type="ORF">LCGC14_2848980</name>
</gene>
<sequence>LVKLSNDERLAIRQLVKDTFKSISLQLNTFSGDKGGLNNVFEHLLGASNADYFELLLEFHNDKKRLLRLHKHTGELVSGYDF</sequence>
<dbReference type="AlphaFoldDB" id="A0A0F8YVS6"/>
<organism evidence="1">
    <name type="scientific">marine sediment metagenome</name>
    <dbReference type="NCBI Taxonomy" id="412755"/>
    <lineage>
        <taxon>unclassified sequences</taxon>
        <taxon>metagenomes</taxon>
        <taxon>ecological metagenomes</taxon>
    </lineage>
</organism>
<protein>
    <submittedName>
        <fullName evidence="1">Uncharacterized protein</fullName>
    </submittedName>
</protein>